<sequence length="317" mass="32995">MTTNRTLSLSMKTTYLLLALAIAPFSLSAQHKPAARKSSKSPVHHSAVRPATRLAPVHAPITGTNATAAKSVGVAGDTPVSPPTQVAARPEGTLASVPATQPVSSTKDAKLARVTKPVPGTPAKASPDRSQESSFWVGLRAGGSGATMSGGSADSFGGTTIEPVTGFHAGLVLSFCRRGFTIQPEILYSQYGFKVTAGTDYAQIKYNLVEVPVMLKYTFGQSTMRFFVNAGPTATYLLNGTITIQEGDDTNRASLAIGPNDGRINYGGSLGLGVAMQAGTGSFQIEARGTYLKTSEGATSLQNAKLSVAYLLPLGRR</sequence>
<gene>
    <name evidence="4" type="ORF">F7231_02450</name>
</gene>
<keyword evidence="5" id="KW-1185">Reference proteome</keyword>
<comment type="caution">
    <text evidence="4">The sequence shown here is derived from an EMBL/GenBank/DDBJ whole genome shotgun (WGS) entry which is preliminary data.</text>
</comment>
<evidence type="ECO:0000256" key="2">
    <source>
        <dbReference type="SAM" id="SignalP"/>
    </source>
</evidence>
<protein>
    <submittedName>
        <fullName evidence="4">Outer membrane beta-barrel protein</fullName>
    </submittedName>
</protein>
<evidence type="ECO:0000256" key="1">
    <source>
        <dbReference type="SAM" id="MobiDB-lite"/>
    </source>
</evidence>
<reference evidence="4" key="1">
    <citation type="submission" date="2024-05" db="EMBL/GenBank/DDBJ databases">
        <authorList>
            <person name="Jung D.-H."/>
        </authorList>
    </citation>
    <scope>NUCLEOTIDE SEQUENCE</scope>
    <source>
        <strain evidence="4">JA-25</strain>
    </source>
</reference>
<feature type="compositionally biased region" description="Basic residues" evidence="1">
    <location>
        <begin position="33"/>
        <end position="47"/>
    </location>
</feature>
<dbReference type="Proteomes" id="UP000606008">
    <property type="component" value="Unassembled WGS sequence"/>
</dbReference>
<keyword evidence="2" id="KW-0732">Signal</keyword>
<evidence type="ECO:0000313" key="5">
    <source>
        <dbReference type="Proteomes" id="UP000606008"/>
    </source>
</evidence>
<proteinExistence type="predicted"/>
<accession>A0ABX0QAJ3</accession>
<dbReference type="InterPro" id="IPR025665">
    <property type="entry name" value="Beta-barrel_OMP_2"/>
</dbReference>
<feature type="domain" description="Outer membrane protein beta-barrel" evidence="3">
    <location>
        <begin position="131"/>
        <end position="291"/>
    </location>
</feature>
<feature type="chain" id="PRO_5046089396" evidence="2">
    <location>
        <begin position="32"/>
        <end position="317"/>
    </location>
</feature>
<feature type="signal peptide" evidence="2">
    <location>
        <begin position="1"/>
        <end position="31"/>
    </location>
</feature>
<evidence type="ECO:0000313" key="4">
    <source>
        <dbReference type="EMBL" id="NID09019.1"/>
    </source>
</evidence>
<dbReference type="Pfam" id="PF13568">
    <property type="entry name" value="OMP_b-brl_2"/>
    <property type="match status" value="1"/>
</dbReference>
<organism evidence="4 5">
    <name type="scientific">Fibrivirga algicola</name>
    <dbReference type="NCBI Taxonomy" id="2950420"/>
    <lineage>
        <taxon>Bacteria</taxon>
        <taxon>Pseudomonadati</taxon>
        <taxon>Bacteroidota</taxon>
        <taxon>Cytophagia</taxon>
        <taxon>Cytophagales</taxon>
        <taxon>Spirosomataceae</taxon>
        <taxon>Fibrivirga</taxon>
    </lineage>
</organism>
<feature type="region of interest" description="Disordered" evidence="1">
    <location>
        <begin position="33"/>
        <end position="52"/>
    </location>
</feature>
<name>A0ABX0QAJ3_9BACT</name>
<dbReference type="EMBL" id="WAEL01000001">
    <property type="protein sequence ID" value="NID09019.1"/>
    <property type="molecule type" value="Genomic_DNA"/>
</dbReference>
<evidence type="ECO:0000259" key="3">
    <source>
        <dbReference type="Pfam" id="PF13568"/>
    </source>
</evidence>